<dbReference type="CDD" id="cd11615">
    <property type="entry name" value="SAF_NeuB_like"/>
    <property type="match status" value="1"/>
</dbReference>
<dbReference type="NCBIfam" id="TIGR03586">
    <property type="entry name" value="PseI"/>
    <property type="match status" value="1"/>
</dbReference>
<proteinExistence type="predicted"/>
<dbReference type="GO" id="GO:0016051">
    <property type="term" value="P:carbohydrate biosynthetic process"/>
    <property type="evidence" value="ECO:0007669"/>
    <property type="project" value="InterPro"/>
</dbReference>
<dbReference type="InterPro" id="IPR013785">
    <property type="entry name" value="Aldolase_TIM"/>
</dbReference>
<dbReference type="Pfam" id="PF03102">
    <property type="entry name" value="NeuB"/>
    <property type="match status" value="1"/>
</dbReference>
<dbReference type="PANTHER" id="PTHR42966:SF2">
    <property type="entry name" value="PSEUDAMINIC ACID SYNTHASE"/>
    <property type="match status" value="1"/>
</dbReference>
<dbReference type="EMBL" id="FOLB01000006">
    <property type="protein sequence ID" value="SFC42621.1"/>
    <property type="molecule type" value="Genomic_DNA"/>
</dbReference>
<dbReference type="SUPFAM" id="SSF51569">
    <property type="entry name" value="Aldolase"/>
    <property type="match status" value="1"/>
</dbReference>
<name>A0A1I1J3B4_9ACTN</name>
<sequence>MSAAQEIKVAGRIIGRQAPVFVIGEMSGNHNGDLDRALQIVDAVADGGATALKIQTYTADTLTIDVDTEPFRVTGEHGLWGGRNLYSLYQEAHTPWDWHAPIFERARDRGLIPFSTPFDPSAVELLESLDVALYKTASAEIIDLPLMREIASTGKPMIVSTGMATLAEIDAALGAIRSVGGSQVVLLACTAAYPASPEEARLGNIAVLREAFDVPVGLSDHTPGVGVAVAATALGAVAIEKHVTLDRRDGGVDSEFSLNPSELSTLVTAAEQARVGVRSGVAFGPTEEERAVLALRRSLYVVEDVKAGDEVSPVNVRSIRPSGGLSPDEMSTVSGRRFTTDVSRGTPLTWDVL</sequence>
<dbReference type="InterPro" id="IPR013974">
    <property type="entry name" value="SAF"/>
</dbReference>
<dbReference type="Proteomes" id="UP000198832">
    <property type="component" value="Unassembled WGS sequence"/>
</dbReference>
<dbReference type="Gene3D" id="3.20.20.70">
    <property type="entry name" value="Aldolase class I"/>
    <property type="match status" value="1"/>
</dbReference>
<dbReference type="STRING" id="574651.SAMN04487968_106158"/>
<dbReference type="InterPro" id="IPR020030">
    <property type="entry name" value="Pseudaminic_synth_PseI"/>
</dbReference>
<keyword evidence="3" id="KW-1185">Reference proteome</keyword>
<dbReference type="Pfam" id="PF08666">
    <property type="entry name" value="SAF"/>
    <property type="match status" value="1"/>
</dbReference>
<dbReference type="GO" id="GO:0047444">
    <property type="term" value="F:N-acylneuraminate-9-phosphate synthase activity"/>
    <property type="evidence" value="ECO:0007669"/>
    <property type="project" value="TreeGrafter"/>
</dbReference>
<evidence type="ECO:0000313" key="2">
    <source>
        <dbReference type="EMBL" id="SFC42621.1"/>
    </source>
</evidence>
<reference evidence="2 3" key="1">
    <citation type="submission" date="2016-10" db="EMBL/GenBank/DDBJ databases">
        <authorList>
            <person name="de Groot N.N."/>
        </authorList>
    </citation>
    <scope>NUCLEOTIDE SEQUENCE [LARGE SCALE GENOMIC DNA]</scope>
    <source>
        <strain evidence="2 3">CGMCC 1.7056</strain>
    </source>
</reference>
<dbReference type="InterPro" id="IPR036732">
    <property type="entry name" value="AFP_Neu5c_C_sf"/>
</dbReference>
<dbReference type="PROSITE" id="PS50844">
    <property type="entry name" value="AFP_LIKE"/>
    <property type="match status" value="1"/>
</dbReference>
<dbReference type="InterPro" id="IPR057736">
    <property type="entry name" value="SAF_PseI/NeuA/NeuB"/>
</dbReference>
<accession>A0A1I1J3B4</accession>
<dbReference type="OrthoDB" id="9814210at2"/>
<dbReference type="PANTHER" id="PTHR42966">
    <property type="entry name" value="N-ACETYLNEURAMINATE SYNTHASE"/>
    <property type="match status" value="1"/>
</dbReference>
<dbReference type="SMART" id="SM00858">
    <property type="entry name" value="SAF"/>
    <property type="match status" value="1"/>
</dbReference>
<evidence type="ECO:0000259" key="1">
    <source>
        <dbReference type="PROSITE" id="PS50844"/>
    </source>
</evidence>
<gene>
    <name evidence="2" type="ORF">SAMN04487968_106158</name>
</gene>
<organism evidence="2 3">
    <name type="scientific">Nocardioides terrae</name>
    <dbReference type="NCBI Taxonomy" id="574651"/>
    <lineage>
        <taxon>Bacteria</taxon>
        <taxon>Bacillati</taxon>
        <taxon>Actinomycetota</taxon>
        <taxon>Actinomycetes</taxon>
        <taxon>Propionibacteriales</taxon>
        <taxon>Nocardioidaceae</taxon>
        <taxon>Nocardioides</taxon>
    </lineage>
</organism>
<dbReference type="InterPro" id="IPR013132">
    <property type="entry name" value="PseI/NeuA/B-like_N"/>
</dbReference>
<dbReference type="InterPro" id="IPR006190">
    <property type="entry name" value="SAF_AFP_Neu5Ac"/>
</dbReference>
<feature type="domain" description="AFP-like" evidence="1">
    <location>
        <begin position="298"/>
        <end position="353"/>
    </location>
</feature>
<dbReference type="RefSeq" id="WP_091123163.1">
    <property type="nucleotide sequence ID" value="NZ_FOLB01000006.1"/>
</dbReference>
<dbReference type="SUPFAM" id="SSF51269">
    <property type="entry name" value="AFP III-like domain"/>
    <property type="match status" value="1"/>
</dbReference>
<protein>
    <submittedName>
        <fullName evidence="2">N-acetylneuraminate synthase</fullName>
    </submittedName>
</protein>
<dbReference type="Gene3D" id="3.90.1210.10">
    <property type="entry name" value="Antifreeze-like/N-acetylneuraminic acid synthase C-terminal domain"/>
    <property type="match status" value="1"/>
</dbReference>
<evidence type="ECO:0000313" key="3">
    <source>
        <dbReference type="Proteomes" id="UP000198832"/>
    </source>
</evidence>
<dbReference type="AlphaFoldDB" id="A0A1I1J3B4"/>
<dbReference type="InterPro" id="IPR051690">
    <property type="entry name" value="PseI-like"/>
</dbReference>